<name>A0A139MWM2_STRGN</name>
<dbReference type="AlphaFoldDB" id="A0A139MWM2"/>
<gene>
    <name evidence="1" type="ORF">SGODD07_02150</name>
</gene>
<evidence type="ECO:0000313" key="2">
    <source>
        <dbReference type="Proteomes" id="UP000070096"/>
    </source>
</evidence>
<evidence type="ECO:0000313" key="1">
    <source>
        <dbReference type="EMBL" id="KXT68082.1"/>
    </source>
</evidence>
<dbReference type="PATRIC" id="fig|1302.21.peg.2389"/>
<protein>
    <submittedName>
        <fullName evidence="1">Uncharacterized protein</fullName>
    </submittedName>
</protein>
<proteinExistence type="predicted"/>
<organism evidence="1 2">
    <name type="scientific">Streptococcus gordonii</name>
    <dbReference type="NCBI Taxonomy" id="1302"/>
    <lineage>
        <taxon>Bacteria</taxon>
        <taxon>Bacillati</taxon>
        <taxon>Bacillota</taxon>
        <taxon>Bacilli</taxon>
        <taxon>Lactobacillales</taxon>
        <taxon>Streptococcaceae</taxon>
        <taxon>Streptococcus</taxon>
    </lineage>
</organism>
<comment type="caution">
    <text evidence="1">The sequence shown here is derived from an EMBL/GenBank/DDBJ whole genome shotgun (WGS) entry which is preliminary data.</text>
</comment>
<dbReference type="Proteomes" id="UP000070096">
    <property type="component" value="Unassembled WGS sequence"/>
</dbReference>
<accession>A0A139MWM2</accession>
<sequence>MLGVDSEVVGLVYNKTSWKEDTNDREFWKPISDFFQDNLLKP</sequence>
<reference evidence="1 2" key="1">
    <citation type="submission" date="2016-01" db="EMBL/GenBank/DDBJ databases">
        <title>Highly variable Streptococcus oralis are common among viridans streptococci isolated from primates.</title>
        <authorList>
            <person name="Denapaite D."/>
            <person name="Rieger M."/>
            <person name="Koendgen S."/>
            <person name="Brueckner R."/>
            <person name="Ochigava I."/>
            <person name="Kappeler P."/>
            <person name="Maetz-Rensing K."/>
            <person name="Leendertz F."/>
            <person name="Hakenbeck R."/>
        </authorList>
    </citation>
    <scope>NUCLEOTIDE SEQUENCE [LARGE SCALE GENOMIC DNA]</scope>
    <source>
        <strain evidence="1 2">DD07</strain>
    </source>
</reference>
<dbReference type="EMBL" id="LQRC01000298">
    <property type="protein sequence ID" value="KXT68082.1"/>
    <property type="molecule type" value="Genomic_DNA"/>
</dbReference>